<feature type="compositionally biased region" description="Basic and acidic residues" evidence="2">
    <location>
        <begin position="399"/>
        <end position="427"/>
    </location>
</feature>
<dbReference type="AlphaFoldDB" id="A0A4R6BLP4"/>
<gene>
    <name evidence="5" type="ORF">ERX37_01115</name>
</gene>
<dbReference type="InterPro" id="IPR006343">
    <property type="entry name" value="DnaB/C_C"/>
</dbReference>
<evidence type="ECO:0000313" key="5">
    <source>
        <dbReference type="EMBL" id="TDM02719.1"/>
    </source>
</evidence>
<accession>A0A4R6BLP4</accession>
<evidence type="ECO:0000259" key="4">
    <source>
        <dbReference type="Pfam" id="PF25888"/>
    </source>
</evidence>
<dbReference type="InterPro" id="IPR058660">
    <property type="entry name" value="WHD_DnaB"/>
</dbReference>
<proteinExistence type="inferred from homology"/>
<organism evidence="5 6">
    <name type="scientific">Macrococcus hajekii</name>
    <dbReference type="NCBI Taxonomy" id="198482"/>
    <lineage>
        <taxon>Bacteria</taxon>
        <taxon>Bacillati</taxon>
        <taxon>Bacillota</taxon>
        <taxon>Bacilli</taxon>
        <taxon>Bacillales</taxon>
        <taxon>Staphylococcaceae</taxon>
        <taxon>Macrococcus</taxon>
    </lineage>
</organism>
<feature type="domain" description="Replicative helicase loading/DNA remodeling protein DnaB N-terminal winged helix" evidence="4">
    <location>
        <begin position="7"/>
        <end position="260"/>
    </location>
</feature>
<sequence length="443" mass="52271">MHYFSGIRPADRFVVTTNYVATGLTEEVLKRLYIPLIGLESIAVYQYMTQFLDDTQVSDEVTHYIIMNELKMNLSHFEKLRFRLEGIGLMKTFMKINDESQHFVYKLISPVMPEQFFNDPMLSVYLYQTVGKERFNQLKRHFSTAGIDLTDYKEVSKNYIDVYGAPKSPPKEIYDNNDGLIKTSTSLGIPVHQQTFDFDMLEMLLKQNLITREQLTKEVRELIAQLSVLYDIAPTDMRRIVLKSMTSDQAISLEDLRRNARDFYQFEHEGNLPTLTVASEQTSVQKEKTQLSWFEMMDTTSPIEMLAAFSKSEPTMKQKRMIETIIEREKLPFGVMNVLLQYVMLSNGMKLPQTYIEEIASNWKKLKLDTSEKAYHHVKKMQREQKERQQRPAKQRVMKSYEKTPEWLEKMEQPEQQKEQNMDLEEEKRKLEAELQNFWKEGE</sequence>
<evidence type="ECO:0000256" key="2">
    <source>
        <dbReference type="SAM" id="MobiDB-lite"/>
    </source>
</evidence>
<feature type="region of interest" description="Disordered" evidence="2">
    <location>
        <begin position="380"/>
        <end position="427"/>
    </location>
</feature>
<protein>
    <submittedName>
        <fullName evidence="5">Uncharacterized protein</fullName>
    </submittedName>
</protein>
<dbReference type="OrthoDB" id="2082007at2"/>
<dbReference type="Pfam" id="PF07261">
    <property type="entry name" value="DnaB_2"/>
    <property type="match status" value="1"/>
</dbReference>
<dbReference type="Proteomes" id="UP000295328">
    <property type="component" value="Unassembled WGS sequence"/>
</dbReference>
<dbReference type="Pfam" id="PF25888">
    <property type="entry name" value="WHD_DnaB"/>
    <property type="match status" value="1"/>
</dbReference>
<feature type="compositionally biased region" description="Basic and acidic residues" evidence="2">
    <location>
        <begin position="380"/>
        <end position="390"/>
    </location>
</feature>
<evidence type="ECO:0000313" key="6">
    <source>
        <dbReference type="Proteomes" id="UP000295328"/>
    </source>
</evidence>
<name>A0A4R6BLP4_9STAP</name>
<reference evidence="5 6" key="1">
    <citation type="submission" date="2019-01" db="EMBL/GenBank/DDBJ databases">
        <title>Draft genome sequences of the type strains of six Macrococcus species.</title>
        <authorList>
            <person name="Mazhar S."/>
            <person name="Altermann E."/>
            <person name="Hill C."/>
            <person name="Mcauliffe O."/>
        </authorList>
    </citation>
    <scope>NUCLEOTIDE SEQUENCE [LARGE SCALE GENOMIC DNA]</scope>
    <source>
        <strain evidence="5 6">CCM4809</strain>
    </source>
</reference>
<keyword evidence="6" id="KW-1185">Reference proteome</keyword>
<evidence type="ECO:0000259" key="3">
    <source>
        <dbReference type="Pfam" id="PF07261"/>
    </source>
</evidence>
<comment type="similarity">
    <text evidence="1">Belongs to the DnaB/DnaD family.</text>
</comment>
<evidence type="ECO:0000256" key="1">
    <source>
        <dbReference type="ARBA" id="ARBA00093462"/>
    </source>
</evidence>
<feature type="domain" description="DnaB/C C-terminal" evidence="3">
    <location>
        <begin position="315"/>
        <end position="376"/>
    </location>
</feature>
<dbReference type="RefSeq" id="WP_133428808.1">
    <property type="nucleotide sequence ID" value="NZ_BMCC01000002.1"/>
</dbReference>
<comment type="caution">
    <text evidence="5">The sequence shown here is derived from an EMBL/GenBank/DDBJ whole genome shotgun (WGS) entry which is preliminary data.</text>
</comment>
<dbReference type="EMBL" id="SCWE01000001">
    <property type="protein sequence ID" value="TDM02719.1"/>
    <property type="molecule type" value="Genomic_DNA"/>
</dbReference>